<dbReference type="EMBL" id="JABWDY010010475">
    <property type="protein sequence ID" value="KAF5200647.1"/>
    <property type="molecule type" value="Genomic_DNA"/>
</dbReference>
<proteinExistence type="predicted"/>
<organism evidence="1 2">
    <name type="scientific">Thalictrum thalictroides</name>
    <name type="common">Rue-anemone</name>
    <name type="synonym">Anemone thalictroides</name>
    <dbReference type="NCBI Taxonomy" id="46969"/>
    <lineage>
        <taxon>Eukaryota</taxon>
        <taxon>Viridiplantae</taxon>
        <taxon>Streptophyta</taxon>
        <taxon>Embryophyta</taxon>
        <taxon>Tracheophyta</taxon>
        <taxon>Spermatophyta</taxon>
        <taxon>Magnoliopsida</taxon>
        <taxon>Ranunculales</taxon>
        <taxon>Ranunculaceae</taxon>
        <taxon>Thalictroideae</taxon>
        <taxon>Thalictrum</taxon>
    </lineage>
</organism>
<evidence type="ECO:0000313" key="2">
    <source>
        <dbReference type="Proteomes" id="UP000554482"/>
    </source>
</evidence>
<gene>
    <name evidence="1" type="ORF">FRX31_009766</name>
</gene>
<comment type="caution">
    <text evidence="1">The sequence shown here is derived from an EMBL/GenBank/DDBJ whole genome shotgun (WGS) entry which is preliminary data.</text>
</comment>
<sequence length="183" mass="20537">MLNIDMTKRKFPIRSVTTFSTSNEDVNEVDLPNKEIRNSGAVCPTSISISTNHSNGNEEISKAKQGQRVRREKERAQSMLNSLIVPIPQTKVNGRKRKLQEKSQGIQPIIGSTNKRICSQRARRENEASKFKASTYTMDGISIPVSTPNEGNEPIVEIIYLRGSSSNGNYVHENEVIIPWPKQ</sequence>
<name>A0A7J6WUR9_THATH</name>
<dbReference type="AlphaFoldDB" id="A0A7J6WUR9"/>
<dbReference type="Proteomes" id="UP000554482">
    <property type="component" value="Unassembled WGS sequence"/>
</dbReference>
<reference evidence="1 2" key="1">
    <citation type="submission" date="2020-06" db="EMBL/GenBank/DDBJ databases">
        <title>Transcriptomic and genomic resources for Thalictrum thalictroides and T. hernandezii: Facilitating candidate gene discovery in an emerging model plant lineage.</title>
        <authorList>
            <person name="Arias T."/>
            <person name="Riano-Pachon D.M."/>
            <person name="Di Stilio V.S."/>
        </authorList>
    </citation>
    <scope>NUCLEOTIDE SEQUENCE [LARGE SCALE GENOMIC DNA]</scope>
    <source>
        <strain evidence="2">cv. WT478/WT964</strain>
        <tissue evidence="1">Leaves</tissue>
    </source>
</reference>
<protein>
    <submittedName>
        <fullName evidence="1">Uncharacterized protein</fullName>
    </submittedName>
</protein>
<evidence type="ECO:0000313" key="1">
    <source>
        <dbReference type="EMBL" id="KAF5200647.1"/>
    </source>
</evidence>
<keyword evidence="2" id="KW-1185">Reference proteome</keyword>
<accession>A0A7J6WUR9</accession>